<feature type="compositionally biased region" description="Basic and acidic residues" evidence="1">
    <location>
        <begin position="72"/>
        <end position="90"/>
    </location>
</feature>
<organism evidence="2 3">
    <name type="scientific">Paspalum notatum var. saurae</name>
    <dbReference type="NCBI Taxonomy" id="547442"/>
    <lineage>
        <taxon>Eukaryota</taxon>
        <taxon>Viridiplantae</taxon>
        <taxon>Streptophyta</taxon>
        <taxon>Embryophyta</taxon>
        <taxon>Tracheophyta</taxon>
        <taxon>Spermatophyta</taxon>
        <taxon>Magnoliopsida</taxon>
        <taxon>Liliopsida</taxon>
        <taxon>Poales</taxon>
        <taxon>Poaceae</taxon>
        <taxon>PACMAD clade</taxon>
        <taxon>Panicoideae</taxon>
        <taxon>Andropogonodae</taxon>
        <taxon>Paspaleae</taxon>
        <taxon>Paspalinae</taxon>
        <taxon>Paspalum</taxon>
    </lineage>
</organism>
<name>A0AAQ3X5D0_PASNO</name>
<dbReference type="PANTHER" id="PTHR47005">
    <property type="entry name" value="HEAVY METAL TRANSPORT/DETOXIFICATION SUPERFAMILY PROTEIN"/>
    <property type="match status" value="1"/>
</dbReference>
<accession>A0AAQ3X5D0</accession>
<dbReference type="AlphaFoldDB" id="A0AAQ3X5D0"/>
<dbReference type="Proteomes" id="UP001341281">
    <property type="component" value="Chromosome 07"/>
</dbReference>
<feature type="region of interest" description="Disordered" evidence="1">
    <location>
        <begin position="72"/>
        <end position="93"/>
    </location>
</feature>
<sequence length="196" mass="21527">MPTLIITVDLECCRCSDKIQKILCCIQDRGEFVIEKVVYEKDKVMVSGPFDAGKLSAMLWCKAGRIIKNIEEQKPKPETKPKQPDPKPKQEPAPCKLMYAYPYPAYPYPCPQPPAGAPWPCCCPTPHCGCQWSKPPPAPAPAPPPPEPPKKPPVCNCPTWSPSCCCSGYPPYMPYPYPVVVCDDSSPPAYGACAVM</sequence>
<gene>
    <name evidence="2" type="ORF">U9M48_032365</name>
</gene>
<protein>
    <recommendedName>
        <fullName evidence="4">HMA domain-containing protein</fullName>
    </recommendedName>
</protein>
<proteinExistence type="predicted"/>
<keyword evidence="3" id="KW-1185">Reference proteome</keyword>
<reference evidence="2 3" key="1">
    <citation type="submission" date="2024-02" db="EMBL/GenBank/DDBJ databases">
        <title>High-quality chromosome-scale genome assembly of Pensacola bahiagrass (Paspalum notatum Flugge var. saurae).</title>
        <authorList>
            <person name="Vega J.M."/>
            <person name="Podio M."/>
            <person name="Orjuela J."/>
            <person name="Siena L.A."/>
            <person name="Pessino S.C."/>
            <person name="Combes M.C."/>
            <person name="Mariac C."/>
            <person name="Albertini E."/>
            <person name="Pupilli F."/>
            <person name="Ortiz J.P.A."/>
            <person name="Leblanc O."/>
        </authorList>
    </citation>
    <scope>NUCLEOTIDE SEQUENCE [LARGE SCALE GENOMIC DNA]</scope>
    <source>
        <strain evidence="2">R1</strain>
        <tissue evidence="2">Leaf</tissue>
    </source>
</reference>
<dbReference type="PANTHER" id="PTHR47005:SF11">
    <property type="entry name" value="OS04G0401100 PROTEIN"/>
    <property type="match status" value="1"/>
</dbReference>
<evidence type="ECO:0000313" key="3">
    <source>
        <dbReference type="Proteomes" id="UP001341281"/>
    </source>
</evidence>
<dbReference type="EMBL" id="CP144751">
    <property type="protein sequence ID" value="WVZ85436.1"/>
    <property type="molecule type" value="Genomic_DNA"/>
</dbReference>
<evidence type="ECO:0000256" key="1">
    <source>
        <dbReference type="SAM" id="MobiDB-lite"/>
    </source>
</evidence>
<evidence type="ECO:0008006" key="4">
    <source>
        <dbReference type="Google" id="ProtNLM"/>
    </source>
</evidence>
<evidence type="ECO:0000313" key="2">
    <source>
        <dbReference type="EMBL" id="WVZ85436.1"/>
    </source>
</evidence>